<dbReference type="Proteomes" id="UP001165542">
    <property type="component" value="Unassembled WGS sequence"/>
</dbReference>
<reference evidence="2" key="1">
    <citation type="submission" date="2021-11" db="EMBL/GenBank/DDBJ databases">
        <title>Halomonas sp., isolated from a coastal aquaculture zone in Dongshan Bay.</title>
        <authorList>
            <person name="Lin W."/>
        </authorList>
    </citation>
    <scope>NUCLEOTIDE SEQUENCE</scope>
    <source>
        <strain evidence="2">Yzlin-01</strain>
    </source>
</reference>
<keyword evidence="3" id="KW-1185">Reference proteome</keyword>
<organism evidence="2 3">
    <name type="scientific">Halomonas dongshanensis</name>
    <dbReference type="NCBI Taxonomy" id="2890835"/>
    <lineage>
        <taxon>Bacteria</taxon>
        <taxon>Pseudomonadati</taxon>
        <taxon>Pseudomonadota</taxon>
        <taxon>Gammaproteobacteria</taxon>
        <taxon>Oceanospirillales</taxon>
        <taxon>Halomonadaceae</taxon>
        <taxon>Halomonas</taxon>
    </lineage>
</organism>
<gene>
    <name evidence="2" type="ORF">LLY24_14780</name>
</gene>
<accession>A0ABT2EJ19</accession>
<dbReference type="InterPro" id="IPR017462">
    <property type="entry name" value="Sulphur_relay_TusC/DsrF"/>
</dbReference>
<dbReference type="RefSeq" id="WP_259037073.1">
    <property type="nucleotide sequence ID" value="NZ_JAJISC010000007.1"/>
</dbReference>
<dbReference type="PANTHER" id="PTHR38780">
    <property type="entry name" value="PROTEIN TUSC"/>
    <property type="match status" value="1"/>
</dbReference>
<comment type="similarity">
    <text evidence="1">Belongs to the DsrF/TusC family.</text>
</comment>
<proteinExistence type="inferred from homology"/>
<evidence type="ECO:0000313" key="3">
    <source>
        <dbReference type="Proteomes" id="UP001165542"/>
    </source>
</evidence>
<dbReference type="Gene3D" id="3.40.1260.10">
    <property type="entry name" value="DsrEFH-like"/>
    <property type="match status" value="1"/>
</dbReference>
<dbReference type="InterPro" id="IPR003787">
    <property type="entry name" value="Sulphur_relay_DsrE/F-like"/>
</dbReference>
<dbReference type="InterPro" id="IPR027396">
    <property type="entry name" value="DsrEFH-like"/>
</dbReference>
<dbReference type="Pfam" id="PF02635">
    <property type="entry name" value="DsrE"/>
    <property type="match status" value="1"/>
</dbReference>
<evidence type="ECO:0000313" key="2">
    <source>
        <dbReference type="EMBL" id="MCS2610582.1"/>
    </source>
</evidence>
<dbReference type="SUPFAM" id="SSF75169">
    <property type="entry name" value="DsrEFH-like"/>
    <property type="match status" value="1"/>
</dbReference>
<sequence length="119" mass="12640">MTDSVLIIIRHAPHDGNRLREALDVALVGAAFGKSVRLLFLGQGVVALLKGQGPGAPGQKATLPIIDMLDMYDIESLLVVDEELSQLGLSQDQLAAHVEVVAKAHVPSIVRSTASVFTF</sequence>
<protein>
    <submittedName>
        <fullName evidence="2">DsrE family protein</fullName>
    </submittedName>
</protein>
<comment type="caution">
    <text evidence="2">The sequence shown here is derived from an EMBL/GenBank/DDBJ whole genome shotgun (WGS) entry which is preliminary data.</text>
</comment>
<dbReference type="EMBL" id="JAJISC010000007">
    <property type="protein sequence ID" value="MCS2610582.1"/>
    <property type="molecule type" value="Genomic_DNA"/>
</dbReference>
<evidence type="ECO:0000256" key="1">
    <source>
        <dbReference type="ARBA" id="ARBA00005996"/>
    </source>
</evidence>
<name>A0ABT2EJ19_9GAMM</name>
<dbReference type="PANTHER" id="PTHR38780:SF1">
    <property type="entry name" value="PROTEIN TUSC"/>
    <property type="match status" value="1"/>
</dbReference>